<dbReference type="Pfam" id="PF13440">
    <property type="entry name" value="Polysacc_synt_3"/>
    <property type="match status" value="1"/>
</dbReference>
<evidence type="ECO:0000256" key="2">
    <source>
        <dbReference type="ARBA" id="ARBA00007430"/>
    </source>
</evidence>
<feature type="transmembrane region" description="Helical" evidence="7">
    <location>
        <begin position="115"/>
        <end position="132"/>
    </location>
</feature>
<feature type="transmembrane region" description="Helical" evidence="7">
    <location>
        <begin position="381"/>
        <end position="401"/>
    </location>
</feature>
<name>A0A928VTT7_9CYAN</name>
<organism evidence="8 9">
    <name type="scientific">Zarconia navalis LEGE 11467</name>
    <dbReference type="NCBI Taxonomy" id="1828826"/>
    <lineage>
        <taxon>Bacteria</taxon>
        <taxon>Bacillati</taxon>
        <taxon>Cyanobacteriota</taxon>
        <taxon>Cyanophyceae</taxon>
        <taxon>Oscillatoriophycideae</taxon>
        <taxon>Oscillatoriales</taxon>
        <taxon>Oscillatoriales incertae sedis</taxon>
        <taxon>Zarconia</taxon>
        <taxon>Zarconia navalis</taxon>
    </lineage>
</organism>
<evidence type="ECO:0000313" key="9">
    <source>
        <dbReference type="Proteomes" id="UP000621799"/>
    </source>
</evidence>
<keyword evidence="5 7" id="KW-1133">Transmembrane helix</keyword>
<dbReference type="CDD" id="cd13127">
    <property type="entry name" value="MATE_tuaB_like"/>
    <property type="match status" value="1"/>
</dbReference>
<keyword evidence="4 7" id="KW-0812">Transmembrane</keyword>
<keyword evidence="6 7" id="KW-0472">Membrane</keyword>
<evidence type="ECO:0000256" key="4">
    <source>
        <dbReference type="ARBA" id="ARBA00022692"/>
    </source>
</evidence>
<feature type="transmembrane region" description="Helical" evidence="7">
    <location>
        <begin position="356"/>
        <end position="375"/>
    </location>
</feature>
<evidence type="ECO:0000256" key="7">
    <source>
        <dbReference type="SAM" id="Phobius"/>
    </source>
</evidence>
<feature type="transmembrane region" description="Helical" evidence="7">
    <location>
        <begin position="286"/>
        <end position="307"/>
    </location>
</feature>
<dbReference type="PANTHER" id="PTHR30250">
    <property type="entry name" value="PST FAMILY PREDICTED COLANIC ACID TRANSPORTER"/>
    <property type="match status" value="1"/>
</dbReference>
<evidence type="ECO:0000313" key="8">
    <source>
        <dbReference type="EMBL" id="MBE9040026.1"/>
    </source>
</evidence>
<evidence type="ECO:0000256" key="1">
    <source>
        <dbReference type="ARBA" id="ARBA00004651"/>
    </source>
</evidence>
<dbReference type="PANTHER" id="PTHR30250:SF10">
    <property type="entry name" value="LIPOPOLYSACCHARIDE BIOSYNTHESIS PROTEIN WZXC"/>
    <property type="match status" value="1"/>
</dbReference>
<keyword evidence="9" id="KW-1185">Reference proteome</keyword>
<evidence type="ECO:0000256" key="6">
    <source>
        <dbReference type="ARBA" id="ARBA00023136"/>
    </source>
</evidence>
<evidence type="ECO:0000256" key="5">
    <source>
        <dbReference type="ARBA" id="ARBA00022989"/>
    </source>
</evidence>
<dbReference type="GO" id="GO:0005886">
    <property type="term" value="C:plasma membrane"/>
    <property type="evidence" value="ECO:0007669"/>
    <property type="project" value="UniProtKB-SubCell"/>
</dbReference>
<feature type="transmembrane region" description="Helical" evidence="7">
    <location>
        <begin position="445"/>
        <end position="467"/>
    </location>
</feature>
<comment type="similarity">
    <text evidence="2">Belongs to the polysaccharide synthase family.</text>
</comment>
<gene>
    <name evidence="8" type="ORF">IQ235_04365</name>
</gene>
<evidence type="ECO:0000256" key="3">
    <source>
        <dbReference type="ARBA" id="ARBA00022475"/>
    </source>
</evidence>
<dbReference type="Proteomes" id="UP000621799">
    <property type="component" value="Unassembled WGS sequence"/>
</dbReference>
<protein>
    <submittedName>
        <fullName evidence="8">Lipopolysaccharide biosynthesis protein</fullName>
    </submittedName>
</protein>
<reference evidence="8" key="1">
    <citation type="submission" date="2020-10" db="EMBL/GenBank/DDBJ databases">
        <authorList>
            <person name="Castelo-Branco R."/>
            <person name="Eusebio N."/>
            <person name="Adriana R."/>
            <person name="Vieira A."/>
            <person name="Brugerolle De Fraissinette N."/>
            <person name="Rezende De Castro R."/>
            <person name="Schneider M.P."/>
            <person name="Vasconcelos V."/>
            <person name="Leao P.N."/>
        </authorList>
    </citation>
    <scope>NUCLEOTIDE SEQUENCE</scope>
    <source>
        <strain evidence="8">LEGE 11467</strain>
    </source>
</reference>
<feature type="transmembrane region" description="Helical" evidence="7">
    <location>
        <begin position="12"/>
        <end position="35"/>
    </location>
</feature>
<accession>A0A928VTT7</accession>
<comment type="caution">
    <text evidence="8">The sequence shown here is derived from an EMBL/GenBank/DDBJ whole genome shotgun (WGS) entry which is preliminary data.</text>
</comment>
<dbReference type="RefSeq" id="WP_264320282.1">
    <property type="nucleotide sequence ID" value="NZ_JADEXN010000049.1"/>
</dbReference>
<proteinExistence type="inferred from homology"/>
<feature type="transmembrane region" description="Helical" evidence="7">
    <location>
        <begin position="153"/>
        <end position="174"/>
    </location>
</feature>
<feature type="transmembrane region" description="Helical" evidence="7">
    <location>
        <begin position="41"/>
        <end position="58"/>
    </location>
</feature>
<feature type="transmembrane region" description="Helical" evidence="7">
    <location>
        <begin position="234"/>
        <end position="255"/>
    </location>
</feature>
<sequence>MSLKQKAVKGVVWSVIQKLGGQTISFLVFFLLARLLDPTDFGLVAMASVYLAFLQVFVDQGFAEAIVQRKNLEREHLDTAFWISVGSSAILMGLTMVIAGPIAHKFKSPGLTSELTLVIRWLSVGFVFSALNSVQQALFRRNLAFKSLAMRSLLATLVGGTVGVTMAISGFGVWSLVGQQIVNGTVGIIVLWKASDWRPGFRVSASHFKDLFGFSASILGFNVLNFFNRRADDFLIGYFLGPAALGYYTVAYRILLMVTDLMRTLSKVALPAFAQLQEEPERLRRAYYKAIQLTSLIAIPTFCGLAALAPELLPSLFGTQWTDSIRIMQILAFIGIVHALNNISVNTIKAMGKPDWILKVNVVNAVLNVTAFVIVVKYGVWAVATAYVIRGYLIPLPTFILMARKLINTKISTYLRQCRTPILGSMATVAVMLGAKSVLEAWLDIYGLLVVCGVLGAVTYIGFIWLAEPPLFPQLVGLVKLATSKKKKKLDPQGLS</sequence>
<feature type="transmembrane region" description="Helical" evidence="7">
    <location>
        <begin position="79"/>
        <end position="103"/>
    </location>
</feature>
<dbReference type="AlphaFoldDB" id="A0A928VTT7"/>
<keyword evidence="3" id="KW-1003">Cell membrane</keyword>
<dbReference type="EMBL" id="JADEXN010000049">
    <property type="protein sequence ID" value="MBE9040026.1"/>
    <property type="molecule type" value="Genomic_DNA"/>
</dbReference>
<feature type="transmembrane region" description="Helical" evidence="7">
    <location>
        <begin position="327"/>
        <end position="344"/>
    </location>
</feature>
<comment type="subcellular location">
    <subcellularLocation>
        <location evidence="1">Cell membrane</location>
        <topology evidence="1">Multi-pass membrane protein</topology>
    </subcellularLocation>
</comment>
<dbReference type="InterPro" id="IPR050833">
    <property type="entry name" value="Poly_Biosynth_Transport"/>
</dbReference>